<dbReference type="GO" id="GO:0006887">
    <property type="term" value="P:exocytosis"/>
    <property type="evidence" value="ECO:0007669"/>
    <property type="project" value="UniProtKB-KW"/>
</dbReference>
<dbReference type="PANTHER" id="PTHR10241:SF25">
    <property type="entry name" value="TOMOSYN, ISOFORM C"/>
    <property type="match status" value="1"/>
</dbReference>
<feature type="region of interest" description="Disordered" evidence="3">
    <location>
        <begin position="1024"/>
        <end position="1049"/>
    </location>
</feature>
<proteinExistence type="inferred from homology"/>
<comment type="similarity">
    <text evidence="1">Belongs to the WD repeat L(2)GL family.</text>
</comment>
<dbReference type="GO" id="GO:0005737">
    <property type="term" value="C:cytoplasm"/>
    <property type="evidence" value="ECO:0007669"/>
    <property type="project" value="TreeGrafter"/>
</dbReference>
<dbReference type="GO" id="GO:0006893">
    <property type="term" value="P:Golgi to plasma membrane transport"/>
    <property type="evidence" value="ECO:0007669"/>
    <property type="project" value="TreeGrafter"/>
</dbReference>
<evidence type="ECO:0000256" key="1">
    <source>
        <dbReference type="ARBA" id="ARBA00008070"/>
    </source>
</evidence>
<dbReference type="GO" id="GO:0019905">
    <property type="term" value="F:syntaxin binding"/>
    <property type="evidence" value="ECO:0007669"/>
    <property type="project" value="TreeGrafter"/>
</dbReference>
<protein>
    <submittedName>
        <fullName evidence="5">Lethal giant larvae like, C-terminal-domain-containing protein</fullName>
    </submittedName>
</protein>
<dbReference type="GO" id="GO:0005886">
    <property type="term" value="C:plasma membrane"/>
    <property type="evidence" value="ECO:0007669"/>
    <property type="project" value="TreeGrafter"/>
</dbReference>
<feature type="region of interest" description="Disordered" evidence="3">
    <location>
        <begin position="997"/>
        <end position="1016"/>
    </location>
</feature>
<name>A0AAD4MDC8_9AGAM</name>
<dbReference type="InterPro" id="IPR015943">
    <property type="entry name" value="WD40/YVTN_repeat-like_dom_sf"/>
</dbReference>
<dbReference type="SMART" id="SM00320">
    <property type="entry name" value="WD40"/>
    <property type="match status" value="4"/>
</dbReference>
<dbReference type="Pfam" id="PF08596">
    <property type="entry name" value="Lgl_C"/>
    <property type="match status" value="1"/>
</dbReference>
<dbReference type="InterPro" id="IPR001680">
    <property type="entry name" value="WD40_rpt"/>
</dbReference>
<dbReference type="PANTHER" id="PTHR10241">
    <property type="entry name" value="LETHAL 2 GIANT LARVAE PROTEIN"/>
    <property type="match status" value="1"/>
</dbReference>
<dbReference type="AlphaFoldDB" id="A0AAD4MDC8"/>
<dbReference type="EMBL" id="WTXG01000001">
    <property type="protein sequence ID" value="KAI0308267.1"/>
    <property type="molecule type" value="Genomic_DNA"/>
</dbReference>
<dbReference type="GO" id="GO:0005096">
    <property type="term" value="F:GTPase activator activity"/>
    <property type="evidence" value="ECO:0007669"/>
    <property type="project" value="TreeGrafter"/>
</dbReference>
<dbReference type="InterPro" id="IPR036322">
    <property type="entry name" value="WD40_repeat_dom_sf"/>
</dbReference>
<evidence type="ECO:0000313" key="6">
    <source>
        <dbReference type="Proteomes" id="UP001203297"/>
    </source>
</evidence>
<comment type="caution">
    <text evidence="5">The sequence shown here is derived from an EMBL/GenBank/DDBJ whole genome shotgun (WGS) entry which is preliminary data.</text>
</comment>
<feature type="domain" description="Lethal giant larvae (Lgl)-like C-terminal" evidence="4">
    <location>
        <begin position="629"/>
        <end position="931"/>
    </location>
</feature>
<keyword evidence="2" id="KW-0268">Exocytosis</keyword>
<dbReference type="Proteomes" id="UP001203297">
    <property type="component" value="Unassembled WGS sequence"/>
</dbReference>
<evidence type="ECO:0000259" key="4">
    <source>
        <dbReference type="Pfam" id="PF08596"/>
    </source>
</evidence>
<dbReference type="CDD" id="cd15873">
    <property type="entry name" value="R-SNARE_STXBP5_6"/>
    <property type="match status" value="1"/>
</dbReference>
<evidence type="ECO:0000313" key="5">
    <source>
        <dbReference type="EMBL" id="KAI0308267.1"/>
    </source>
</evidence>
<accession>A0AAD4MDC8</accession>
<keyword evidence="6" id="KW-1185">Reference proteome</keyword>
<dbReference type="Gene3D" id="2.130.10.10">
    <property type="entry name" value="YVTN repeat-like/Quinoprotein amine dehydrogenase"/>
    <property type="match status" value="2"/>
</dbReference>
<organism evidence="5 6">
    <name type="scientific">Multifurca ochricompacta</name>
    <dbReference type="NCBI Taxonomy" id="376703"/>
    <lineage>
        <taxon>Eukaryota</taxon>
        <taxon>Fungi</taxon>
        <taxon>Dikarya</taxon>
        <taxon>Basidiomycota</taxon>
        <taxon>Agaricomycotina</taxon>
        <taxon>Agaricomycetes</taxon>
        <taxon>Russulales</taxon>
        <taxon>Russulaceae</taxon>
        <taxon>Multifurca</taxon>
    </lineage>
</organism>
<evidence type="ECO:0000256" key="2">
    <source>
        <dbReference type="ARBA" id="ARBA00022483"/>
    </source>
</evidence>
<sequence length="1119" mass="121161">MFKSIARSLPDLSADLRERDDWNVGSLRTLDHLLNIATFSIDPVSSILAVGTIDGTIRIFGAPGVETNLSLPSPALSSSCNSLRTCSSYSVSVSITCITACIRSRALSLSWHEDGNDKLYLWDLTPHGQMKLEASMRFDRPITCITLSPSHTHAFVGLESGEVKTYDLLCRRVSAYVITNAWEIYENNLIAGGMLVDIEGTSRIPIDVVVHPRHLNFVFVAYGGGIALLDLKERKTLRTYELLIPAGAPGGSGYADPPQCFFSSVHPAGHFFAVGHVDGSIAFWAVEDHEQPLMVRTLDEIDVHKVDGEKLEQFLSDEEDSAKESSQLREPREPIFKLSWSETSLVILGGQFSHDPPGINVLWLPSFNPPAPSSPVTNQQLHPSFRDAMRESLDPLSAYFYRTAGITQDFLLMPRDSPHFSGTWNPTAILMLSESGNHIRTIEAQHFPPLEFLASAHEATHTAEQSKENDGDGHEALVHDLATTLQSMTVNEEPKKLHLPPSLWSGPDAVVDANLFPLDRIAYETLSGVTGPGSDDLPLEGGIAVPDEEVAGAIKYAKFEPHRIVVTRNADLSIRFLDVSVQLLIPTPPSPFTSAFPRVLPRLTIDVLALSGSPEVAAHLPSNFADRTRIDDVQLAVESLEIALVLSGGEVLVYRIADRQSVTARQLPDKHLVSLEHVPVTDGLRFQPYFLVKSEGPVTAFAMSDVGFAAAAYANGSLSVIDMRGPRVMLHVAKAQQTTHRHSFMHRNLSSADPVANLAWTICGVRADPTPQIRLVAIRASGLIQIYTLVRGSGGVWSIPPAPSFEAEGIPAPLAGGTFILDAYTGAPCKADKAHLTVALESKIPADSSEEGVRCLLLVVGAKGARCLADFGDDRVARVEWGMKAGNVVRAQVVERNGSYALVVFTDRHEIFVYSLPMLEHLHTLPLPTASSISSVPSVRAASPTPSNASTTARAIFAATSAPGVVPLSPAKCLCLDSLFNIRRGYHIPLVSLTERKDGTQRPAPPAPTPVSLGPADWRSWLVAGPDRPVPEKSVPRGSQAGYSEWGAGSSKAAEAAASTARTKNNLYDRLRTAVVERGEMLGDLETSVNSLEQGSKNMLAQAKMLAAKQTTKSWLPKF</sequence>
<dbReference type="SUPFAM" id="SSF50978">
    <property type="entry name" value="WD40 repeat-like"/>
    <property type="match status" value="2"/>
</dbReference>
<reference evidence="5" key="1">
    <citation type="journal article" date="2022" name="New Phytol.">
        <title>Evolutionary transition to the ectomycorrhizal habit in the genomes of a hyperdiverse lineage of mushroom-forming fungi.</title>
        <authorList>
            <person name="Looney B."/>
            <person name="Miyauchi S."/>
            <person name="Morin E."/>
            <person name="Drula E."/>
            <person name="Courty P.E."/>
            <person name="Kohler A."/>
            <person name="Kuo A."/>
            <person name="LaButti K."/>
            <person name="Pangilinan J."/>
            <person name="Lipzen A."/>
            <person name="Riley R."/>
            <person name="Andreopoulos W."/>
            <person name="He G."/>
            <person name="Johnson J."/>
            <person name="Nolan M."/>
            <person name="Tritt A."/>
            <person name="Barry K.W."/>
            <person name="Grigoriev I.V."/>
            <person name="Nagy L.G."/>
            <person name="Hibbett D."/>
            <person name="Henrissat B."/>
            <person name="Matheny P.B."/>
            <person name="Labbe J."/>
            <person name="Martin F.M."/>
        </authorList>
    </citation>
    <scope>NUCLEOTIDE SEQUENCE</scope>
    <source>
        <strain evidence="5">BPL690</strain>
    </source>
</reference>
<evidence type="ECO:0000256" key="3">
    <source>
        <dbReference type="SAM" id="MobiDB-lite"/>
    </source>
</evidence>
<dbReference type="InterPro" id="IPR013905">
    <property type="entry name" value="Lgl_C_dom"/>
</dbReference>
<gene>
    <name evidence="5" type="ORF">B0F90DRAFT_1807496</name>
</gene>
<dbReference type="GO" id="GO:0045159">
    <property type="term" value="F:myosin II binding"/>
    <property type="evidence" value="ECO:0007669"/>
    <property type="project" value="TreeGrafter"/>
</dbReference>